<dbReference type="Proteomes" id="UP000652354">
    <property type="component" value="Unassembled WGS sequence"/>
</dbReference>
<dbReference type="RefSeq" id="WP_203657312.1">
    <property type="nucleotide sequence ID" value="NZ_BONR01000007.1"/>
</dbReference>
<keyword evidence="2" id="KW-0812">Transmembrane</keyword>
<sequence>MSGSSTTQGRGQATAQVAGQNEESKSSRWDTRRYMVLRGAIGGLAAGVLFGLLQMWFLADAQLPADTIIHMIATIVQPDEYFATGQTSLAVGWAVHVGLSITYGAIFGLLASEFESNVTRVWTACLYGAFIYMLNFLVLAPLLYPVFVEANQPFEGTVHVVYGALLIPFVVRWSGRRVTSGPALPPIALAYENRRTSPAPVASAVPTTTFDPAALR</sequence>
<comment type="caution">
    <text evidence="3">The sequence shown here is derived from an EMBL/GenBank/DDBJ whole genome shotgun (WGS) entry which is preliminary data.</text>
</comment>
<keyword evidence="4" id="KW-1185">Reference proteome</keyword>
<feature type="region of interest" description="Disordered" evidence="1">
    <location>
        <begin position="1"/>
        <end position="25"/>
    </location>
</feature>
<feature type="transmembrane region" description="Helical" evidence="2">
    <location>
        <begin position="156"/>
        <end position="175"/>
    </location>
</feature>
<evidence type="ECO:0000256" key="1">
    <source>
        <dbReference type="SAM" id="MobiDB-lite"/>
    </source>
</evidence>
<feature type="transmembrane region" description="Helical" evidence="2">
    <location>
        <begin position="35"/>
        <end position="57"/>
    </location>
</feature>
<name>A0A919Q3K3_9MICO</name>
<dbReference type="AlphaFoldDB" id="A0A919Q3K3"/>
<organism evidence="3 4">
    <name type="scientific">Demequina activiva</name>
    <dbReference type="NCBI Taxonomy" id="1582364"/>
    <lineage>
        <taxon>Bacteria</taxon>
        <taxon>Bacillati</taxon>
        <taxon>Actinomycetota</taxon>
        <taxon>Actinomycetes</taxon>
        <taxon>Micrococcales</taxon>
        <taxon>Demequinaceae</taxon>
        <taxon>Demequina</taxon>
    </lineage>
</organism>
<accession>A0A919Q3K3</accession>
<protein>
    <recommendedName>
        <fullName evidence="5">DUF1440 domain-containing protein</fullName>
    </recommendedName>
</protein>
<dbReference type="EMBL" id="BONR01000007">
    <property type="protein sequence ID" value="GIG55620.1"/>
    <property type="molecule type" value="Genomic_DNA"/>
</dbReference>
<evidence type="ECO:0000313" key="4">
    <source>
        <dbReference type="Proteomes" id="UP000652354"/>
    </source>
</evidence>
<keyword evidence="2" id="KW-1133">Transmembrane helix</keyword>
<keyword evidence="2" id="KW-0472">Membrane</keyword>
<feature type="transmembrane region" description="Helical" evidence="2">
    <location>
        <begin position="90"/>
        <end position="112"/>
    </location>
</feature>
<feature type="transmembrane region" description="Helical" evidence="2">
    <location>
        <begin position="124"/>
        <end position="144"/>
    </location>
</feature>
<evidence type="ECO:0000256" key="2">
    <source>
        <dbReference type="SAM" id="Phobius"/>
    </source>
</evidence>
<feature type="compositionally biased region" description="Polar residues" evidence="1">
    <location>
        <begin position="1"/>
        <end position="21"/>
    </location>
</feature>
<reference evidence="3" key="1">
    <citation type="submission" date="2021-01" db="EMBL/GenBank/DDBJ databases">
        <title>Whole genome shotgun sequence of Demequina activiva NBRC 110675.</title>
        <authorList>
            <person name="Komaki H."/>
            <person name="Tamura T."/>
        </authorList>
    </citation>
    <scope>NUCLEOTIDE SEQUENCE</scope>
    <source>
        <strain evidence="3">NBRC 110675</strain>
    </source>
</reference>
<evidence type="ECO:0000313" key="3">
    <source>
        <dbReference type="EMBL" id="GIG55620.1"/>
    </source>
</evidence>
<evidence type="ECO:0008006" key="5">
    <source>
        <dbReference type="Google" id="ProtNLM"/>
    </source>
</evidence>
<proteinExistence type="predicted"/>
<gene>
    <name evidence="3" type="ORF">Dac01nite_23720</name>
</gene>